<dbReference type="OrthoDB" id="369216at2"/>
<proteinExistence type="predicted"/>
<dbReference type="Proteomes" id="UP000186141">
    <property type="component" value="Unassembled WGS sequence"/>
</dbReference>
<dbReference type="STRING" id="1086013.SAMN05421774_11153"/>
<dbReference type="RefSeq" id="WP_076533963.1">
    <property type="nucleotide sequence ID" value="NZ_BMEH01000011.1"/>
</dbReference>
<evidence type="ECO:0000259" key="1">
    <source>
        <dbReference type="Pfam" id="PF08885"/>
    </source>
</evidence>
<sequence length="356" mass="40241">MKHPYVGLPDRQFWKKEPGIQDAYLLDPVGPVTMTLTRQDRIVTAGSCFAQHVARFLSQSGYNHYIAERAHPIVPARVAQTHNYGLFSARYGNIYTARQLKQLLQRAYGEFDPCEISWQSPHGEGVVDPFRPQIQPGGFLGESELLADRSHHFSCIREALENMDVFIFTLGLTEAWVDRRDGAVFPIAPGIAGGQYDPGTVAFQNFDEEETWEDLRFSLEFLRWINPCLKIILTVSPVPLNATYENRHVLVSTAWSKAVLRIVAEKAMRAFDDCVYFPSYELITSPHVMGQYYENDRREVREAGVSHVMALFMAHFTEGGGCSSRVPPEPVAVDSHLAEMERKIEVLCDEAAITNE</sequence>
<evidence type="ECO:0000313" key="2">
    <source>
        <dbReference type="EMBL" id="SIT22297.1"/>
    </source>
</evidence>
<dbReference type="InterPro" id="IPR014982">
    <property type="entry name" value="GSCFA"/>
</dbReference>
<organism evidence="2 3">
    <name type="scientific">Gemmobacter megaterium</name>
    <dbReference type="NCBI Taxonomy" id="1086013"/>
    <lineage>
        <taxon>Bacteria</taxon>
        <taxon>Pseudomonadati</taxon>
        <taxon>Pseudomonadota</taxon>
        <taxon>Alphaproteobacteria</taxon>
        <taxon>Rhodobacterales</taxon>
        <taxon>Paracoccaceae</taxon>
        <taxon>Gemmobacter</taxon>
    </lineage>
</organism>
<feature type="domain" description="GSCFA" evidence="1">
    <location>
        <begin position="41"/>
        <end position="312"/>
    </location>
</feature>
<protein>
    <submittedName>
        <fullName evidence="2">GSCFA family protein</fullName>
    </submittedName>
</protein>
<accession>A0A1N7QIG5</accession>
<keyword evidence="3" id="KW-1185">Reference proteome</keyword>
<dbReference type="Pfam" id="PF08885">
    <property type="entry name" value="GSCFA"/>
    <property type="match status" value="1"/>
</dbReference>
<evidence type="ECO:0000313" key="3">
    <source>
        <dbReference type="Proteomes" id="UP000186141"/>
    </source>
</evidence>
<dbReference type="EMBL" id="FTOT01000011">
    <property type="protein sequence ID" value="SIT22297.1"/>
    <property type="molecule type" value="Genomic_DNA"/>
</dbReference>
<dbReference type="AlphaFoldDB" id="A0A1N7QIG5"/>
<reference evidence="2 3" key="1">
    <citation type="submission" date="2017-01" db="EMBL/GenBank/DDBJ databases">
        <authorList>
            <person name="Mah S.A."/>
            <person name="Swanson W.J."/>
            <person name="Moy G.W."/>
            <person name="Vacquier V.D."/>
        </authorList>
    </citation>
    <scope>NUCLEOTIDE SEQUENCE [LARGE SCALE GENOMIC DNA]</scope>
    <source>
        <strain evidence="2 3">DSM 26375</strain>
    </source>
</reference>
<gene>
    <name evidence="2" type="ORF">SAMN05421774_11153</name>
</gene>
<name>A0A1N7QIG5_9RHOB</name>